<comment type="subcellular location">
    <subcellularLocation>
        <location evidence="1">Secreted</location>
        <location evidence="1">Cell wall</location>
    </subcellularLocation>
</comment>
<evidence type="ECO:0000256" key="4">
    <source>
        <dbReference type="ARBA" id="ARBA00022525"/>
    </source>
</evidence>
<keyword evidence="4" id="KW-0964">Secreted</keyword>
<dbReference type="Pfam" id="PF00295">
    <property type="entry name" value="Glyco_hydro_28"/>
    <property type="match status" value="1"/>
</dbReference>
<dbReference type="InterPro" id="IPR006626">
    <property type="entry name" value="PbH1"/>
</dbReference>
<evidence type="ECO:0000256" key="8">
    <source>
        <dbReference type="RuleBase" id="RU361169"/>
    </source>
</evidence>
<dbReference type="PANTHER" id="PTHR31375">
    <property type="match status" value="1"/>
</dbReference>
<evidence type="ECO:0000256" key="7">
    <source>
        <dbReference type="ARBA" id="ARBA00023316"/>
    </source>
</evidence>
<keyword evidence="5 8" id="KW-0378">Hydrolase</keyword>
<comment type="similarity">
    <text evidence="2 8">Belongs to the glycosyl hydrolase 28 family.</text>
</comment>
<evidence type="ECO:0000313" key="9">
    <source>
        <dbReference type="EnsemblPlants" id="EMT24489"/>
    </source>
</evidence>
<dbReference type="EnsemblPlants" id="EMT24489">
    <property type="protein sequence ID" value="EMT24489"/>
    <property type="gene ID" value="F775_19980"/>
</dbReference>
<evidence type="ECO:0000256" key="5">
    <source>
        <dbReference type="ARBA" id="ARBA00022801"/>
    </source>
</evidence>
<dbReference type="GO" id="GO:0005975">
    <property type="term" value="P:carbohydrate metabolic process"/>
    <property type="evidence" value="ECO:0007669"/>
    <property type="project" value="InterPro"/>
</dbReference>
<keyword evidence="7" id="KW-0961">Cell wall biogenesis/degradation</keyword>
<accession>M8BR62</accession>
<dbReference type="GO" id="GO:0004650">
    <property type="term" value="F:polygalacturonase activity"/>
    <property type="evidence" value="ECO:0007669"/>
    <property type="project" value="InterPro"/>
</dbReference>
<dbReference type="InterPro" id="IPR000743">
    <property type="entry name" value="Glyco_hydro_28"/>
</dbReference>
<dbReference type="InterPro" id="IPR012334">
    <property type="entry name" value="Pectin_lyas_fold"/>
</dbReference>
<dbReference type="InterPro" id="IPR011050">
    <property type="entry name" value="Pectin_lyase_fold/virulence"/>
</dbReference>
<evidence type="ECO:0000256" key="3">
    <source>
        <dbReference type="ARBA" id="ARBA00022512"/>
    </source>
</evidence>
<protein>
    <submittedName>
        <fullName evidence="9">Exopolygalacturonase</fullName>
    </submittedName>
</protein>
<keyword evidence="6 8" id="KW-0326">Glycosidase</keyword>
<sequence>MQSLVLDFCDDVLIEGISIINSKFFHMNIFQCNGVTVKDVKVTAPGDSPNTDGIHMGDSSNVSIIDTTIGVGDDCISMGPGTTKVNISGVTCGPGHGISIGSLGRYKDEKDVTDITVKNCVLKGSSNGLRIKSYSSGSRGRYKDEKDVTDITVKNCVLKGSSNGLRIKSYEDAKSPLIASKITYENIKMEDSGNPIIIDQKYCPNKLCTSKGDADRVTVKDVSFKNITGTSSTPEAVSLLCSEKKPCEGITMSDVKTEYSGTNNKTMAVCTHAKVTATGVDKANTCAA</sequence>
<dbReference type="AlphaFoldDB" id="M8BR62"/>
<reference evidence="9" key="1">
    <citation type="submission" date="2015-06" db="UniProtKB">
        <authorList>
            <consortium name="EnsemblPlants"/>
        </authorList>
    </citation>
    <scope>IDENTIFICATION</scope>
</reference>
<dbReference type="GO" id="GO:0071555">
    <property type="term" value="P:cell wall organization"/>
    <property type="evidence" value="ECO:0007669"/>
    <property type="project" value="UniProtKB-KW"/>
</dbReference>
<name>M8BR62_AEGTA</name>
<dbReference type="Gene3D" id="2.160.20.10">
    <property type="entry name" value="Single-stranded right-handed beta-helix, Pectin lyase-like"/>
    <property type="match status" value="2"/>
</dbReference>
<keyword evidence="3" id="KW-0134">Cell wall</keyword>
<evidence type="ECO:0000256" key="2">
    <source>
        <dbReference type="ARBA" id="ARBA00008834"/>
    </source>
</evidence>
<proteinExistence type="inferred from homology"/>
<evidence type="ECO:0000256" key="6">
    <source>
        <dbReference type="ARBA" id="ARBA00023295"/>
    </source>
</evidence>
<organism evidence="9">
    <name type="scientific">Aegilops tauschii</name>
    <name type="common">Tausch's goatgrass</name>
    <name type="synonym">Aegilops squarrosa</name>
    <dbReference type="NCBI Taxonomy" id="37682"/>
    <lineage>
        <taxon>Eukaryota</taxon>
        <taxon>Viridiplantae</taxon>
        <taxon>Streptophyta</taxon>
        <taxon>Embryophyta</taxon>
        <taxon>Tracheophyta</taxon>
        <taxon>Spermatophyta</taxon>
        <taxon>Magnoliopsida</taxon>
        <taxon>Liliopsida</taxon>
        <taxon>Poales</taxon>
        <taxon>Poaceae</taxon>
        <taxon>BOP clade</taxon>
        <taxon>Pooideae</taxon>
        <taxon>Triticodae</taxon>
        <taxon>Triticeae</taxon>
        <taxon>Triticinae</taxon>
        <taxon>Aegilops</taxon>
    </lineage>
</organism>
<dbReference type="PROSITE" id="PS00502">
    <property type="entry name" value="POLYGALACTURONASE"/>
    <property type="match status" value="1"/>
</dbReference>
<evidence type="ECO:0000256" key="1">
    <source>
        <dbReference type="ARBA" id="ARBA00004191"/>
    </source>
</evidence>
<dbReference type="SMART" id="SM00710">
    <property type="entry name" value="PbH1"/>
    <property type="match status" value="6"/>
</dbReference>
<dbReference type="SUPFAM" id="SSF51126">
    <property type="entry name" value="Pectin lyase-like"/>
    <property type="match status" value="2"/>
</dbReference>